<name>G0P553_CAEBE</name>
<keyword evidence="3" id="KW-1185">Reference proteome</keyword>
<dbReference type="eggNOG" id="ENOG502TI1U">
    <property type="taxonomic scope" value="Eukaryota"/>
</dbReference>
<dbReference type="OMA" id="WDISEIQ"/>
<evidence type="ECO:0000313" key="2">
    <source>
        <dbReference type="EMBL" id="EGT45206.1"/>
    </source>
</evidence>
<protein>
    <recommendedName>
        <fullName evidence="1">F-box domain-containing protein</fullName>
    </recommendedName>
</protein>
<gene>
    <name evidence="2" type="ORF">CAEBREN_25588</name>
</gene>
<organism evidence="3">
    <name type="scientific">Caenorhabditis brenneri</name>
    <name type="common">Nematode worm</name>
    <dbReference type="NCBI Taxonomy" id="135651"/>
    <lineage>
        <taxon>Eukaryota</taxon>
        <taxon>Metazoa</taxon>
        <taxon>Ecdysozoa</taxon>
        <taxon>Nematoda</taxon>
        <taxon>Chromadorea</taxon>
        <taxon>Rhabditida</taxon>
        <taxon>Rhabditina</taxon>
        <taxon>Rhabditomorpha</taxon>
        <taxon>Rhabditoidea</taxon>
        <taxon>Rhabditidae</taxon>
        <taxon>Peloderinae</taxon>
        <taxon>Caenorhabditis</taxon>
    </lineage>
</organism>
<feature type="domain" description="F-box" evidence="1">
    <location>
        <begin position="5"/>
        <end position="42"/>
    </location>
</feature>
<dbReference type="PANTHER" id="PTHR21503">
    <property type="entry name" value="F-BOX-CONTAINING HYPOTHETICAL PROTEIN C.ELEGANS"/>
    <property type="match status" value="1"/>
</dbReference>
<dbReference type="InParanoid" id="G0P553"/>
<evidence type="ECO:0000259" key="1">
    <source>
        <dbReference type="Pfam" id="PF00646"/>
    </source>
</evidence>
<dbReference type="Pfam" id="PF00646">
    <property type="entry name" value="F-box"/>
    <property type="match status" value="1"/>
</dbReference>
<dbReference type="FunCoup" id="G0P553">
    <property type="interactions" value="5"/>
</dbReference>
<dbReference type="PANTHER" id="PTHR21503:SF8">
    <property type="entry name" value="F-BOX ASSOCIATED DOMAIN-CONTAINING PROTEIN-RELATED"/>
    <property type="match status" value="1"/>
</dbReference>
<proteinExistence type="predicted"/>
<dbReference type="HOGENOM" id="CLU_040220_0_1_1"/>
<accession>G0P553</accession>
<dbReference type="InterPro" id="IPR001810">
    <property type="entry name" value="F-box_dom"/>
</dbReference>
<sequence length="411" mass="47772">MTIKFLRFPYLVINIIFRLMRANDKVVMSFCSSKMKQLIKSIKWDISEIQYLEYYSLTYITLGQPDYAYGGYFIIKAVDSFAKNTKIFQEKILSQQYGLTGYEKNGMTGTVVQILKDSQHVSRMLLHNQIIELFRTPPSVHFELYSSSDMSTVYIHETLKDLHLSGCVAELNYVEEFFSKAADLNCAAVSAPIEKPLSRHSKLTTAKYLYFENAEYLADTFPLHFNGHRAVFEGSRCSYGHRVVVEVMKKWMSNEGFQNLQSLEIYLSGLEVFDVNQVLKQFDSKPWDPLRRPENYGNEYRLIALFSLLAVASAQYLYYPTSYYTPYYYYHPTVAASGMTQNDGTTQYAQQTYNQQTYAQQPQYQQTQQYTQGSQVQRDQSGNIQTTGTVAAAQPLYYYTYPYYYYTYGRK</sequence>
<dbReference type="EMBL" id="GL380074">
    <property type="protein sequence ID" value="EGT45206.1"/>
    <property type="molecule type" value="Genomic_DNA"/>
</dbReference>
<reference evidence="3" key="1">
    <citation type="submission" date="2011-07" db="EMBL/GenBank/DDBJ databases">
        <authorList>
            <consortium name="Caenorhabditis brenneri Sequencing and Analysis Consortium"/>
            <person name="Wilson R.K."/>
        </authorList>
    </citation>
    <scope>NUCLEOTIDE SEQUENCE [LARGE SCALE GENOMIC DNA]</scope>
    <source>
        <strain evidence="3">PB2801</strain>
    </source>
</reference>
<dbReference type="AlphaFoldDB" id="G0P553"/>
<evidence type="ECO:0000313" key="3">
    <source>
        <dbReference type="Proteomes" id="UP000008068"/>
    </source>
</evidence>
<dbReference type="Proteomes" id="UP000008068">
    <property type="component" value="Unassembled WGS sequence"/>
</dbReference>